<evidence type="ECO:0000313" key="1">
    <source>
        <dbReference type="EMBL" id="RDX42666.1"/>
    </source>
</evidence>
<keyword evidence="2" id="KW-1185">Reference proteome</keyword>
<dbReference type="AlphaFoldDB" id="A0A371CQW1"/>
<proteinExistence type="predicted"/>
<dbReference type="EMBL" id="KZ857479">
    <property type="protein sequence ID" value="RDX42666.1"/>
    <property type="molecule type" value="Genomic_DNA"/>
</dbReference>
<sequence>MRGTQGMCLDSLRTRGNRLSSKRRTWDREARMKDGVVSACGCCVQNIRKQRRANLGRNGAAVVHFLQTAGRGLITRAGAAEAMTSVRNRRTVYRFAILILRRAT</sequence>
<reference evidence="1 2" key="1">
    <citation type="journal article" date="2018" name="Biotechnol. Biofuels">
        <title>Integrative visual omics of the white-rot fungus Polyporus brumalis exposes the biotechnological potential of its oxidative enzymes for delignifying raw plant biomass.</title>
        <authorList>
            <person name="Miyauchi S."/>
            <person name="Rancon A."/>
            <person name="Drula E."/>
            <person name="Hage H."/>
            <person name="Chaduli D."/>
            <person name="Favel A."/>
            <person name="Grisel S."/>
            <person name="Henrissat B."/>
            <person name="Herpoel-Gimbert I."/>
            <person name="Ruiz-Duenas F.J."/>
            <person name="Chevret D."/>
            <person name="Hainaut M."/>
            <person name="Lin J."/>
            <person name="Wang M."/>
            <person name="Pangilinan J."/>
            <person name="Lipzen A."/>
            <person name="Lesage-Meessen L."/>
            <person name="Navarro D."/>
            <person name="Riley R."/>
            <person name="Grigoriev I.V."/>
            <person name="Zhou S."/>
            <person name="Raouche S."/>
            <person name="Rosso M.N."/>
        </authorList>
    </citation>
    <scope>NUCLEOTIDE SEQUENCE [LARGE SCALE GENOMIC DNA]</scope>
    <source>
        <strain evidence="1 2">BRFM 1820</strain>
    </source>
</reference>
<organism evidence="1 2">
    <name type="scientific">Lentinus brumalis</name>
    <dbReference type="NCBI Taxonomy" id="2498619"/>
    <lineage>
        <taxon>Eukaryota</taxon>
        <taxon>Fungi</taxon>
        <taxon>Dikarya</taxon>
        <taxon>Basidiomycota</taxon>
        <taxon>Agaricomycotina</taxon>
        <taxon>Agaricomycetes</taxon>
        <taxon>Polyporales</taxon>
        <taxon>Polyporaceae</taxon>
        <taxon>Lentinus</taxon>
    </lineage>
</organism>
<accession>A0A371CQW1</accession>
<protein>
    <submittedName>
        <fullName evidence="1">Uncharacterized protein</fullName>
    </submittedName>
</protein>
<dbReference type="Proteomes" id="UP000256964">
    <property type="component" value="Unassembled WGS sequence"/>
</dbReference>
<name>A0A371CQW1_9APHY</name>
<gene>
    <name evidence="1" type="ORF">OH76DRAFT_87301</name>
</gene>
<evidence type="ECO:0000313" key="2">
    <source>
        <dbReference type="Proteomes" id="UP000256964"/>
    </source>
</evidence>